<evidence type="ECO:0000256" key="1">
    <source>
        <dbReference type="ARBA" id="ARBA00001971"/>
    </source>
</evidence>
<dbReference type="PANTHER" id="PTHR24305:SF237">
    <property type="entry name" value="CYTOCHROME P450 MONOOXYGENASE ATNE-RELATED"/>
    <property type="match status" value="1"/>
</dbReference>
<protein>
    <submittedName>
        <fullName evidence="10">Cytochrome P450 monooxygenase apf8</fullName>
    </submittedName>
</protein>
<feature type="binding site" description="axial binding residue" evidence="8">
    <location>
        <position position="235"/>
    </location>
    <ligand>
        <name>heme</name>
        <dbReference type="ChEBI" id="CHEBI:30413"/>
    </ligand>
    <ligandPart>
        <name>Fe</name>
        <dbReference type="ChEBI" id="CHEBI:18248"/>
    </ligandPart>
</feature>
<evidence type="ECO:0000256" key="2">
    <source>
        <dbReference type="ARBA" id="ARBA00010617"/>
    </source>
</evidence>
<dbReference type="Proteomes" id="UP000481288">
    <property type="component" value="Unassembled WGS sequence"/>
</dbReference>
<dbReference type="GO" id="GO:0005506">
    <property type="term" value="F:iron ion binding"/>
    <property type="evidence" value="ECO:0007669"/>
    <property type="project" value="InterPro"/>
</dbReference>
<proteinExistence type="inferred from homology"/>
<dbReference type="InterPro" id="IPR036396">
    <property type="entry name" value="Cyt_P450_sf"/>
</dbReference>
<evidence type="ECO:0000256" key="8">
    <source>
        <dbReference type="PIRSR" id="PIRSR602401-1"/>
    </source>
</evidence>
<dbReference type="PROSITE" id="PS00086">
    <property type="entry name" value="CYTOCHROME_P450"/>
    <property type="match status" value="1"/>
</dbReference>
<keyword evidence="11" id="KW-1185">Reference proteome</keyword>
<dbReference type="OrthoDB" id="1470350at2759"/>
<dbReference type="GO" id="GO:0004497">
    <property type="term" value="F:monooxygenase activity"/>
    <property type="evidence" value="ECO:0007669"/>
    <property type="project" value="UniProtKB-KW"/>
</dbReference>
<keyword evidence="3 8" id="KW-0349">Heme</keyword>
<dbReference type="PRINTS" id="PR00385">
    <property type="entry name" value="P450"/>
</dbReference>
<sequence>MSEVVFGMKYDALRREKFRYVMKCIEESNVRSRNKFLGFLTSLLKERVRLNSEKLENVFNFLSTAEDPDTGAKLTNSEIRAEAATLVVAGSDTSSTGLAGTMFYLSRNQHAYQKATREIRTTFPTSSEIRMGSKLNACSYLRACIDEAMRMSPPVGSALWREVCDGGQIIDSQYFPSGVDIGVGIYSIHHDARYFQEPFKYQPERWLVGQVGSTKESVGRARGAFYPFSLGPRSCVGKGLANHELMLTLARILRDFEFSTADSKSFGVEKEGEGSEEFRLWDHVTSAKKGPLLQFRAAERTLNSL</sequence>
<gene>
    <name evidence="10" type="primary">apf8</name>
    <name evidence="10" type="ORF">LCER1_G008204</name>
</gene>
<dbReference type="PANTHER" id="PTHR24305">
    <property type="entry name" value="CYTOCHROME P450"/>
    <property type="match status" value="1"/>
</dbReference>
<evidence type="ECO:0000313" key="10">
    <source>
        <dbReference type="EMBL" id="TVY50168.1"/>
    </source>
</evidence>
<keyword evidence="7 9" id="KW-0503">Monooxygenase</keyword>
<dbReference type="InterPro" id="IPR017972">
    <property type="entry name" value="Cyt_P450_CS"/>
</dbReference>
<comment type="similarity">
    <text evidence="2 9">Belongs to the cytochrome P450 family.</text>
</comment>
<accession>A0A7D8UMR5</accession>
<evidence type="ECO:0000256" key="5">
    <source>
        <dbReference type="ARBA" id="ARBA00023002"/>
    </source>
</evidence>
<evidence type="ECO:0000256" key="4">
    <source>
        <dbReference type="ARBA" id="ARBA00022723"/>
    </source>
</evidence>
<dbReference type="PRINTS" id="PR00463">
    <property type="entry name" value="EP450I"/>
</dbReference>
<keyword evidence="4 8" id="KW-0479">Metal-binding</keyword>
<dbReference type="SUPFAM" id="SSF48264">
    <property type="entry name" value="Cytochrome P450"/>
    <property type="match status" value="1"/>
</dbReference>
<dbReference type="Pfam" id="PF00067">
    <property type="entry name" value="p450"/>
    <property type="match status" value="1"/>
</dbReference>
<keyword evidence="5 9" id="KW-0560">Oxidoreductase</keyword>
<dbReference type="GO" id="GO:0016705">
    <property type="term" value="F:oxidoreductase activity, acting on paired donors, with incorporation or reduction of molecular oxygen"/>
    <property type="evidence" value="ECO:0007669"/>
    <property type="project" value="InterPro"/>
</dbReference>
<comment type="caution">
    <text evidence="10">The sequence shown here is derived from an EMBL/GenBank/DDBJ whole genome shotgun (WGS) entry which is preliminary data.</text>
</comment>
<reference evidence="10 11" key="1">
    <citation type="submission" date="2018-05" db="EMBL/GenBank/DDBJ databases">
        <title>Whole genome sequencing for identification of molecular markers to develop diagnostic detection tools for the regulated plant pathogen Lachnellula willkommii.</title>
        <authorList>
            <person name="Giroux E."/>
            <person name="Bilodeau G."/>
        </authorList>
    </citation>
    <scope>NUCLEOTIDE SEQUENCE [LARGE SCALE GENOMIC DNA]</scope>
    <source>
        <strain evidence="10 11">CBS 625.97</strain>
    </source>
</reference>
<dbReference type="InterPro" id="IPR001128">
    <property type="entry name" value="Cyt_P450"/>
</dbReference>
<dbReference type="EMBL" id="QGMG01001268">
    <property type="protein sequence ID" value="TVY50168.1"/>
    <property type="molecule type" value="Genomic_DNA"/>
</dbReference>
<dbReference type="AlphaFoldDB" id="A0A7D8UMR5"/>
<keyword evidence="6 8" id="KW-0408">Iron</keyword>
<dbReference type="GO" id="GO:0020037">
    <property type="term" value="F:heme binding"/>
    <property type="evidence" value="ECO:0007669"/>
    <property type="project" value="InterPro"/>
</dbReference>
<evidence type="ECO:0000313" key="11">
    <source>
        <dbReference type="Proteomes" id="UP000481288"/>
    </source>
</evidence>
<dbReference type="Gene3D" id="1.10.630.10">
    <property type="entry name" value="Cytochrome P450"/>
    <property type="match status" value="1"/>
</dbReference>
<organism evidence="10 11">
    <name type="scientific">Lachnellula cervina</name>
    <dbReference type="NCBI Taxonomy" id="1316786"/>
    <lineage>
        <taxon>Eukaryota</taxon>
        <taxon>Fungi</taxon>
        <taxon>Dikarya</taxon>
        <taxon>Ascomycota</taxon>
        <taxon>Pezizomycotina</taxon>
        <taxon>Leotiomycetes</taxon>
        <taxon>Helotiales</taxon>
        <taxon>Lachnaceae</taxon>
        <taxon>Lachnellula</taxon>
    </lineage>
</organism>
<evidence type="ECO:0000256" key="6">
    <source>
        <dbReference type="ARBA" id="ARBA00023004"/>
    </source>
</evidence>
<evidence type="ECO:0000256" key="3">
    <source>
        <dbReference type="ARBA" id="ARBA00022617"/>
    </source>
</evidence>
<evidence type="ECO:0000256" key="9">
    <source>
        <dbReference type="RuleBase" id="RU000461"/>
    </source>
</evidence>
<dbReference type="InterPro" id="IPR050121">
    <property type="entry name" value="Cytochrome_P450_monoxygenase"/>
</dbReference>
<dbReference type="InterPro" id="IPR002401">
    <property type="entry name" value="Cyt_P450_E_grp-I"/>
</dbReference>
<comment type="cofactor">
    <cofactor evidence="1 8">
        <name>heme</name>
        <dbReference type="ChEBI" id="CHEBI:30413"/>
    </cofactor>
</comment>
<name>A0A7D8UMR5_9HELO</name>
<evidence type="ECO:0000256" key="7">
    <source>
        <dbReference type="ARBA" id="ARBA00023033"/>
    </source>
</evidence>